<dbReference type="EMBL" id="SLZQ01000020">
    <property type="protein sequence ID" value="TCS32747.1"/>
    <property type="molecule type" value="Genomic_DNA"/>
</dbReference>
<feature type="domain" description="Response regulatory" evidence="3">
    <location>
        <begin position="3"/>
        <end position="118"/>
    </location>
</feature>
<dbReference type="PANTHER" id="PTHR44591">
    <property type="entry name" value="STRESS RESPONSE REGULATOR PROTEIN 1"/>
    <property type="match status" value="1"/>
</dbReference>
<organism evidence="4 5">
    <name type="scientific">Paucimonas lemoignei</name>
    <name type="common">Pseudomonas lemoignei</name>
    <dbReference type="NCBI Taxonomy" id="29443"/>
    <lineage>
        <taxon>Bacteria</taxon>
        <taxon>Pseudomonadati</taxon>
        <taxon>Pseudomonadota</taxon>
        <taxon>Betaproteobacteria</taxon>
        <taxon>Burkholderiales</taxon>
        <taxon>Burkholderiaceae</taxon>
        <taxon>Paucimonas</taxon>
    </lineage>
</organism>
<dbReference type="Gene3D" id="3.40.50.2300">
    <property type="match status" value="1"/>
</dbReference>
<dbReference type="RefSeq" id="WP_132260384.1">
    <property type="nucleotide sequence ID" value="NZ_SLZQ01000020.1"/>
</dbReference>
<keyword evidence="5" id="KW-1185">Reference proteome</keyword>
<keyword evidence="1 2" id="KW-0597">Phosphoprotein</keyword>
<dbReference type="AlphaFoldDB" id="A0A4V2UI45"/>
<evidence type="ECO:0000313" key="4">
    <source>
        <dbReference type="EMBL" id="TCS32747.1"/>
    </source>
</evidence>
<reference evidence="4 5" key="1">
    <citation type="submission" date="2019-03" db="EMBL/GenBank/DDBJ databases">
        <title>Genomic Encyclopedia of Type Strains, Phase IV (KMG-IV): sequencing the most valuable type-strain genomes for metagenomic binning, comparative biology and taxonomic classification.</title>
        <authorList>
            <person name="Goeker M."/>
        </authorList>
    </citation>
    <scope>NUCLEOTIDE SEQUENCE [LARGE SCALE GENOMIC DNA]</scope>
    <source>
        <strain evidence="4 5">DSM 7445</strain>
    </source>
</reference>
<gene>
    <name evidence="4" type="ORF">EDC30_12019</name>
</gene>
<evidence type="ECO:0000313" key="5">
    <source>
        <dbReference type="Proteomes" id="UP000295382"/>
    </source>
</evidence>
<name>A0A4V2UI45_PAULE</name>
<dbReference type="SMART" id="SM00448">
    <property type="entry name" value="REC"/>
    <property type="match status" value="1"/>
</dbReference>
<dbReference type="OrthoDB" id="9103936at2"/>
<sequence length="134" mass="14151">MIKAAVIDGNAISRNLLSTLLSNGGFDVVGDGNASSASLAAITRLHPQLVCIDIGTVDEAGWERLDAIRNGLPKALVFMVSGQFEPATVQMAAQRGVHGFIVKPFKEATVLATIRKAVMKVAREHQARSTAPDA</sequence>
<feature type="modified residue" description="4-aspartylphosphate" evidence="2">
    <location>
        <position position="53"/>
    </location>
</feature>
<dbReference type="InterPro" id="IPR001789">
    <property type="entry name" value="Sig_transdc_resp-reg_receiver"/>
</dbReference>
<dbReference type="PANTHER" id="PTHR44591:SF24">
    <property type="entry name" value="PROTEIN-GLUTAMATE METHYLESTERASE_PROTEIN-GLUTAMINE GLUTAMINASE 1"/>
    <property type="match status" value="1"/>
</dbReference>
<evidence type="ECO:0000256" key="1">
    <source>
        <dbReference type="ARBA" id="ARBA00022553"/>
    </source>
</evidence>
<dbReference type="Proteomes" id="UP000295382">
    <property type="component" value="Unassembled WGS sequence"/>
</dbReference>
<dbReference type="PROSITE" id="PS50110">
    <property type="entry name" value="RESPONSE_REGULATORY"/>
    <property type="match status" value="1"/>
</dbReference>
<dbReference type="Pfam" id="PF00072">
    <property type="entry name" value="Response_reg"/>
    <property type="match status" value="1"/>
</dbReference>
<dbReference type="SUPFAM" id="SSF52172">
    <property type="entry name" value="CheY-like"/>
    <property type="match status" value="1"/>
</dbReference>
<evidence type="ECO:0000259" key="3">
    <source>
        <dbReference type="PROSITE" id="PS50110"/>
    </source>
</evidence>
<comment type="caution">
    <text evidence="4">The sequence shown here is derived from an EMBL/GenBank/DDBJ whole genome shotgun (WGS) entry which is preliminary data.</text>
</comment>
<proteinExistence type="predicted"/>
<dbReference type="GO" id="GO:0000160">
    <property type="term" value="P:phosphorelay signal transduction system"/>
    <property type="evidence" value="ECO:0007669"/>
    <property type="project" value="InterPro"/>
</dbReference>
<dbReference type="InterPro" id="IPR050595">
    <property type="entry name" value="Bact_response_regulator"/>
</dbReference>
<dbReference type="InterPro" id="IPR011006">
    <property type="entry name" value="CheY-like_superfamily"/>
</dbReference>
<evidence type="ECO:0000256" key="2">
    <source>
        <dbReference type="PROSITE-ProRule" id="PRU00169"/>
    </source>
</evidence>
<protein>
    <submittedName>
        <fullName evidence="4">Two-component system chemotaxis response regulator CheY</fullName>
    </submittedName>
</protein>
<accession>A0A4V2UI45</accession>